<dbReference type="PANTHER" id="PTHR37815:SF3">
    <property type="entry name" value="UPF0397 PROTEIN SPR0429"/>
    <property type="match status" value="1"/>
</dbReference>
<feature type="transmembrane region" description="Helical" evidence="3">
    <location>
        <begin position="39"/>
        <end position="64"/>
    </location>
</feature>
<name>A0ABT4CXS6_9CLOT</name>
<reference evidence="4" key="1">
    <citation type="submission" date="2022-12" db="EMBL/GenBank/DDBJ databases">
        <authorList>
            <person name="Wang J."/>
        </authorList>
    </citation>
    <scope>NUCLEOTIDE SEQUENCE</scope>
    <source>
        <strain evidence="4">HY-45-18</strain>
    </source>
</reference>
<comment type="caution">
    <text evidence="4">The sequence shown here is derived from an EMBL/GenBank/DDBJ whole genome shotgun (WGS) entry which is preliminary data.</text>
</comment>
<dbReference type="InterPro" id="IPR009825">
    <property type="entry name" value="ECF_substrate-spec-like"/>
</dbReference>
<evidence type="ECO:0000256" key="1">
    <source>
        <dbReference type="ARBA" id="ARBA00022692"/>
    </source>
</evidence>
<evidence type="ECO:0000256" key="3">
    <source>
        <dbReference type="SAM" id="Phobius"/>
    </source>
</evidence>
<dbReference type="Gene3D" id="1.10.1760.20">
    <property type="match status" value="1"/>
</dbReference>
<feature type="transmembrane region" description="Helical" evidence="3">
    <location>
        <begin position="140"/>
        <end position="160"/>
    </location>
</feature>
<keyword evidence="1 3" id="KW-0812">Transmembrane</keyword>
<feature type="transmembrane region" description="Helical" evidence="3">
    <location>
        <begin position="107"/>
        <end position="128"/>
    </location>
</feature>
<keyword evidence="2 3" id="KW-1133">Transmembrane helix</keyword>
<evidence type="ECO:0000256" key="2">
    <source>
        <dbReference type="ARBA" id="ARBA00022989"/>
    </source>
</evidence>
<dbReference type="Proteomes" id="UP001078443">
    <property type="component" value="Unassembled WGS sequence"/>
</dbReference>
<accession>A0ABT4CXS6</accession>
<gene>
    <name evidence="4" type="ORF">OW763_00840</name>
</gene>
<organism evidence="4 5">
    <name type="scientific">Clostridium aestuarii</name>
    <dbReference type="NCBI Taxonomy" id="338193"/>
    <lineage>
        <taxon>Bacteria</taxon>
        <taxon>Bacillati</taxon>
        <taxon>Bacillota</taxon>
        <taxon>Clostridia</taxon>
        <taxon>Eubacteriales</taxon>
        <taxon>Clostridiaceae</taxon>
        <taxon>Clostridium</taxon>
    </lineage>
</organism>
<sequence>MKIKRVVLIGLFAAICFIGTAMHIPIALGGSNSMIHLGTTAIFIAAILIGKDAALAGAIGCALFDGMNPMFTAWVVPTFIVKGLTGYAAGKIAFAGNKKGNSMKQNILAFIVGGLVSLFGYFIVNWLVFVGFHTAMLKMITSLSTTALGVAITIPIAAAIKPIINKSGINLEA</sequence>
<evidence type="ECO:0000313" key="4">
    <source>
        <dbReference type="EMBL" id="MCY6482900.1"/>
    </source>
</evidence>
<protein>
    <submittedName>
        <fullName evidence="4">ECF transporter S component</fullName>
    </submittedName>
</protein>
<dbReference type="Pfam" id="PF07155">
    <property type="entry name" value="ECF-ribofla_trS"/>
    <property type="match status" value="1"/>
</dbReference>
<evidence type="ECO:0000313" key="5">
    <source>
        <dbReference type="Proteomes" id="UP001078443"/>
    </source>
</evidence>
<dbReference type="PANTHER" id="PTHR37815">
    <property type="entry name" value="UPF0397 PROTEIN BC_2624-RELATED"/>
    <property type="match status" value="1"/>
</dbReference>
<dbReference type="RefSeq" id="WP_268039169.1">
    <property type="nucleotide sequence ID" value="NZ_JAPQER010000001.1"/>
</dbReference>
<dbReference type="EMBL" id="JAPQER010000001">
    <property type="protein sequence ID" value="MCY6482900.1"/>
    <property type="molecule type" value="Genomic_DNA"/>
</dbReference>
<proteinExistence type="predicted"/>
<keyword evidence="3" id="KW-0472">Membrane</keyword>
<keyword evidence="5" id="KW-1185">Reference proteome</keyword>